<sequence>MTAREKVSHVDTAWLRMDRPENLLQIVGAPGLARALIDTARLATRAIEATSSGSWSEPLSEVSASVISVGGKLWGQYFALRKESAPIGDLARIGGAVAREIGKPALMPADSPTRFKGKPGTVKRVAWPS</sequence>
<organism evidence="2 3">
    <name type="scientific">Candidatus Accumulibacter meliphilus</name>
    <dbReference type="NCBI Taxonomy" id="2211374"/>
    <lineage>
        <taxon>Bacteria</taxon>
        <taxon>Pseudomonadati</taxon>
        <taxon>Pseudomonadota</taxon>
        <taxon>Betaproteobacteria</taxon>
        <taxon>Candidatus Accumulibacter</taxon>
    </lineage>
</organism>
<name>A0A369XR56_9PROT</name>
<accession>A0A369XR56</accession>
<comment type="caution">
    <text evidence="2">The sequence shown here is derived from an EMBL/GenBank/DDBJ whole genome shotgun (WGS) entry which is preliminary data.</text>
</comment>
<dbReference type="Proteomes" id="UP000253831">
    <property type="component" value="Unassembled WGS sequence"/>
</dbReference>
<dbReference type="AlphaFoldDB" id="A0A369XR56"/>
<protein>
    <submittedName>
        <fullName evidence="2">Uncharacterized protein</fullName>
    </submittedName>
</protein>
<feature type="region of interest" description="Disordered" evidence="1">
    <location>
        <begin position="108"/>
        <end position="129"/>
    </location>
</feature>
<evidence type="ECO:0000313" key="3">
    <source>
        <dbReference type="Proteomes" id="UP000253831"/>
    </source>
</evidence>
<evidence type="ECO:0000313" key="2">
    <source>
        <dbReference type="EMBL" id="RDE51242.1"/>
    </source>
</evidence>
<evidence type="ECO:0000256" key="1">
    <source>
        <dbReference type="SAM" id="MobiDB-lite"/>
    </source>
</evidence>
<reference evidence="2 3" key="1">
    <citation type="submission" date="2018-05" db="EMBL/GenBank/DDBJ databases">
        <title>Integrated omic analyses show evidence that a Ca. Accumulibacter phosphatis strain performs denitrification under micro-aerobic conditions.</title>
        <authorList>
            <person name="Camejo P.Y."/>
            <person name="Katherine M.D."/>
            <person name="Daniel N.R."/>
        </authorList>
    </citation>
    <scope>NUCLEOTIDE SEQUENCE [LARGE SCALE GENOMIC DNA]</scope>
    <source>
        <strain evidence="2">UW-LDO-IC</strain>
    </source>
</reference>
<dbReference type="EMBL" id="QPGA01000009">
    <property type="protein sequence ID" value="RDE51242.1"/>
    <property type="molecule type" value="Genomic_DNA"/>
</dbReference>
<gene>
    <name evidence="2" type="ORF">DVS81_07025</name>
</gene>
<proteinExistence type="predicted"/>